<keyword evidence="2" id="KW-0547">Nucleotide-binding</keyword>
<dbReference type="PANTHER" id="PTHR43581">
    <property type="entry name" value="ATP/GTP PHOSPHATASE"/>
    <property type="match status" value="1"/>
</dbReference>
<comment type="caution">
    <text evidence="2">The sequence shown here is derived from an EMBL/GenBank/DDBJ whole genome shotgun (WGS) entry which is preliminary data.</text>
</comment>
<dbReference type="CDD" id="cd00267">
    <property type="entry name" value="ABC_ATPase"/>
    <property type="match status" value="1"/>
</dbReference>
<keyword evidence="3" id="KW-1185">Reference proteome</keyword>
<dbReference type="AlphaFoldDB" id="A0A926IPB8"/>
<name>A0A926IPB8_9BACT</name>
<dbReference type="InterPro" id="IPR003593">
    <property type="entry name" value="AAA+_ATPase"/>
</dbReference>
<accession>A0A926IPB8</accession>
<dbReference type="SUPFAM" id="SSF52540">
    <property type="entry name" value="P-loop containing nucleoside triphosphate hydrolases"/>
    <property type="match status" value="1"/>
</dbReference>
<protein>
    <submittedName>
        <fullName evidence="2">ATP-binding protein</fullName>
    </submittedName>
</protein>
<gene>
    <name evidence="2" type="ORF">H8744_03730</name>
</gene>
<dbReference type="InterPro" id="IPR051396">
    <property type="entry name" value="Bact_Antivir_Def_Nuclease"/>
</dbReference>
<dbReference type="RefSeq" id="WP_262433567.1">
    <property type="nucleotide sequence ID" value="NZ_JACRTF010000001.1"/>
</dbReference>
<dbReference type="SMART" id="SM00382">
    <property type="entry name" value="AAA"/>
    <property type="match status" value="1"/>
</dbReference>
<dbReference type="PANTHER" id="PTHR43581:SF2">
    <property type="entry name" value="EXCINUCLEASE ATPASE SUBUNIT"/>
    <property type="match status" value="1"/>
</dbReference>
<keyword evidence="2" id="KW-0067">ATP-binding</keyword>
<dbReference type="InterPro" id="IPR003959">
    <property type="entry name" value="ATPase_AAA_core"/>
</dbReference>
<dbReference type="InterPro" id="IPR027417">
    <property type="entry name" value="P-loop_NTPase"/>
</dbReference>
<evidence type="ECO:0000313" key="2">
    <source>
        <dbReference type="EMBL" id="MBC8592365.1"/>
    </source>
</evidence>
<dbReference type="Gene3D" id="3.40.50.300">
    <property type="entry name" value="P-loop containing nucleotide triphosphate hydrolases"/>
    <property type="match status" value="1"/>
</dbReference>
<evidence type="ECO:0000259" key="1">
    <source>
        <dbReference type="SMART" id="SM00382"/>
    </source>
</evidence>
<dbReference type="Proteomes" id="UP000651085">
    <property type="component" value="Unassembled WGS sequence"/>
</dbReference>
<reference evidence="2" key="1">
    <citation type="submission" date="2020-08" db="EMBL/GenBank/DDBJ databases">
        <title>Genome public.</title>
        <authorList>
            <person name="Liu C."/>
            <person name="Sun Q."/>
        </authorList>
    </citation>
    <scope>NUCLEOTIDE SEQUENCE</scope>
    <source>
        <strain evidence="2">N12</strain>
    </source>
</reference>
<proteinExistence type="predicted"/>
<evidence type="ECO:0000313" key="3">
    <source>
        <dbReference type="Proteomes" id="UP000651085"/>
    </source>
</evidence>
<dbReference type="GO" id="GO:0005524">
    <property type="term" value="F:ATP binding"/>
    <property type="evidence" value="ECO:0007669"/>
    <property type="project" value="UniProtKB-KW"/>
</dbReference>
<organism evidence="2 3">
    <name type="scientific">Jilunia laotingensis</name>
    <dbReference type="NCBI Taxonomy" id="2763675"/>
    <lineage>
        <taxon>Bacteria</taxon>
        <taxon>Pseudomonadati</taxon>
        <taxon>Bacteroidota</taxon>
        <taxon>Bacteroidia</taxon>
        <taxon>Bacteroidales</taxon>
        <taxon>Bacteroidaceae</taxon>
        <taxon>Jilunia</taxon>
    </lineage>
</organism>
<dbReference type="GO" id="GO:0016887">
    <property type="term" value="F:ATP hydrolysis activity"/>
    <property type="evidence" value="ECO:0007669"/>
    <property type="project" value="InterPro"/>
</dbReference>
<sequence length="276" mass="31807">MEKQANYIRRIEITGLWGRYDIAWDLNPEVNILSGINGVGKTTILNRSVGYLEELTGEVKNGVKDGVSIYFDDPEATFIPYDVIRSYDRPLIMGDFTARMADKNVKSELDWQLYLLQRRYLDYQVNIGNKMIDLLSGNDDEQRKKAAGLSQAKKRFQDLIDELFSYTRKKIDRKRNDIAFHQDGELLLPYKLSSGEKQMLIILLTVLVQNNEHCVLFMDEPEASLHIEWQQKLIAMIRELNPNVQIILTTHSPAVIMEGWLDAVTEVSDISTNINH</sequence>
<dbReference type="Pfam" id="PF13304">
    <property type="entry name" value="AAA_21"/>
    <property type="match status" value="1"/>
</dbReference>
<dbReference type="EMBL" id="JACRTF010000001">
    <property type="protein sequence ID" value="MBC8592365.1"/>
    <property type="molecule type" value="Genomic_DNA"/>
</dbReference>
<feature type="domain" description="AAA+ ATPase" evidence="1">
    <location>
        <begin position="27"/>
        <end position="271"/>
    </location>
</feature>